<protein>
    <recommendedName>
        <fullName evidence="5">Cell division protein SepF</fullName>
    </recommendedName>
</protein>
<comment type="subunit">
    <text evidence="5">Homodimer. Interacts with FtsZ.</text>
</comment>
<keyword evidence="5" id="KW-0963">Cytoplasm</keyword>
<keyword evidence="3 5" id="KW-0131">Cell cycle</keyword>
<organism evidence="7 8">
    <name type="scientific">Anaeromassilibacillus senegalensis</name>
    <dbReference type="NCBI Taxonomy" id="1673717"/>
    <lineage>
        <taxon>Bacteria</taxon>
        <taxon>Bacillati</taxon>
        <taxon>Bacillota</taxon>
        <taxon>Clostridia</taxon>
        <taxon>Eubacteriales</taxon>
        <taxon>Acutalibacteraceae</taxon>
        <taxon>Anaeromassilibacillus</taxon>
    </lineage>
</organism>
<comment type="caution">
    <text evidence="7">The sequence shown here is derived from an EMBL/GenBank/DDBJ whole genome shotgun (WGS) entry which is preliminary data.</text>
</comment>
<gene>
    <name evidence="5" type="primary">sepF</name>
    <name evidence="7" type="ORF">JQM67_04170</name>
</gene>
<comment type="function">
    <text evidence="4 5">Cell division protein that is part of the divisome complex and is recruited early to the Z-ring. Probably stimulates Z-ring formation, perhaps through the cross-linking of FtsZ protofilaments. Its function overlaps with FtsA.</text>
</comment>
<dbReference type="Gene3D" id="3.30.110.150">
    <property type="entry name" value="SepF-like protein"/>
    <property type="match status" value="1"/>
</dbReference>
<evidence type="ECO:0000256" key="6">
    <source>
        <dbReference type="SAM" id="MobiDB-lite"/>
    </source>
</evidence>
<dbReference type="Pfam" id="PF04472">
    <property type="entry name" value="SepF"/>
    <property type="match status" value="1"/>
</dbReference>
<evidence type="ECO:0000256" key="2">
    <source>
        <dbReference type="ARBA" id="ARBA00023210"/>
    </source>
</evidence>
<comment type="similarity">
    <text evidence="5">Belongs to the SepF family.</text>
</comment>
<sequence length="156" mass="17690">MAGLVEKLQKMWNPPDDEYDEYYDDEPAESSASYDDREEPQTSSRRTSFSSGSSNRVVNINSRAHVQVVVFRPISFGEETRGIADELNNKHTVILNLESTQKEEARRILDFLSGVAYANDGKIKRVSTSTFIITPYNVDLSGDEVMDELEHNGVYF</sequence>
<evidence type="ECO:0000256" key="4">
    <source>
        <dbReference type="ARBA" id="ARBA00044936"/>
    </source>
</evidence>
<dbReference type="InterPro" id="IPR007561">
    <property type="entry name" value="Cell_div_SepF/SepF-rel"/>
</dbReference>
<dbReference type="GO" id="GO:0051301">
    <property type="term" value="P:cell division"/>
    <property type="evidence" value="ECO:0007669"/>
    <property type="project" value="UniProtKB-KW"/>
</dbReference>
<feature type="region of interest" description="Disordered" evidence="6">
    <location>
        <begin position="1"/>
        <end position="54"/>
    </location>
</feature>
<dbReference type="PANTHER" id="PTHR35798:SF1">
    <property type="entry name" value="CELL DIVISION PROTEIN SEPF"/>
    <property type="match status" value="1"/>
</dbReference>
<dbReference type="PANTHER" id="PTHR35798">
    <property type="entry name" value="CELL DIVISION PROTEIN SEPF"/>
    <property type="match status" value="1"/>
</dbReference>
<keyword evidence="1 5" id="KW-0132">Cell division</keyword>
<evidence type="ECO:0000313" key="8">
    <source>
        <dbReference type="Proteomes" id="UP001299220"/>
    </source>
</evidence>
<evidence type="ECO:0000256" key="1">
    <source>
        <dbReference type="ARBA" id="ARBA00022618"/>
    </source>
</evidence>
<feature type="compositionally biased region" description="Acidic residues" evidence="6">
    <location>
        <begin position="15"/>
        <end position="28"/>
    </location>
</feature>
<dbReference type="RefSeq" id="WP_235322791.1">
    <property type="nucleotide sequence ID" value="NZ_JAFBIT010000001.1"/>
</dbReference>
<dbReference type="HAMAP" id="MF_01197">
    <property type="entry name" value="SepF"/>
    <property type="match status" value="1"/>
</dbReference>
<evidence type="ECO:0000256" key="3">
    <source>
        <dbReference type="ARBA" id="ARBA00023306"/>
    </source>
</evidence>
<accession>A0ABS9CKW8</accession>
<proteinExistence type="inferred from homology"/>
<comment type="subcellular location">
    <subcellularLocation>
        <location evidence="5">Cytoplasm</location>
    </subcellularLocation>
    <text evidence="5">Localizes to the division site, in a FtsZ-dependent manner.</text>
</comment>
<evidence type="ECO:0000313" key="7">
    <source>
        <dbReference type="EMBL" id="MCF2651789.1"/>
    </source>
</evidence>
<name>A0ABS9CKW8_9FIRM</name>
<evidence type="ECO:0000256" key="5">
    <source>
        <dbReference type="HAMAP-Rule" id="MF_01197"/>
    </source>
</evidence>
<dbReference type="InterPro" id="IPR023052">
    <property type="entry name" value="Cell_div_SepF"/>
</dbReference>
<feature type="compositionally biased region" description="Low complexity" evidence="6">
    <location>
        <begin position="42"/>
        <end position="54"/>
    </location>
</feature>
<keyword evidence="8" id="KW-1185">Reference proteome</keyword>
<reference evidence="7 8" key="1">
    <citation type="submission" date="2020-12" db="EMBL/GenBank/DDBJ databases">
        <title>Whole genome sequences of gut porcine anaerobes.</title>
        <authorList>
            <person name="Kubasova T."/>
            <person name="Jahodarova E."/>
            <person name="Rychlik I."/>
        </authorList>
    </citation>
    <scope>NUCLEOTIDE SEQUENCE [LARGE SCALE GENOMIC DNA]</scope>
    <source>
        <strain evidence="7 8">An867</strain>
    </source>
</reference>
<dbReference type="Proteomes" id="UP001299220">
    <property type="component" value="Unassembled WGS sequence"/>
</dbReference>
<keyword evidence="2 5" id="KW-0717">Septation</keyword>
<dbReference type="EMBL" id="JAFBIT010000001">
    <property type="protein sequence ID" value="MCF2651789.1"/>
    <property type="molecule type" value="Genomic_DNA"/>
</dbReference>
<dbReference type="InterPro" id="IPR038594">
    <property type="entry name" value="SepF-like_sf"/>
</dbReference>